<protein>
    <submittedName>
        <fullName evidence="4">Microcystin degradation protein MlrC</fullName>
    </submittedName>
</protein>
<sequence>MRVALAGFLHETNTFAPVPADLAAFETGGGYIPMSRGEELVRRSEGVNLGIASALAAARRLVWDIAPILWAGAIPSAPVSERAFEQIAGEIVAGLTKAGPLDGVFLDLHGAMVADHVDDGELEIAKRVRAVVGPTVPIVAALDLHGNISEEFARCVDGLVGFRTYPHVDMAETGTRAADLLHRMMSTGSRPACAFRRMGYLVPIPFQTTDTEPGRALYAELAKIEEADGDVLATSLFMGFPAADIPDCGPTAIVYAESTEAAERAAERLALSYADAEDRFAGQSYSADEAVQEARDLAGDDRGPVVIADTQDNPGAGGVSATTGMLRALIAAGAEDAALGLILDPETARAAHAAGAGVRTRFRIGGHAGVPGDTPVETEAMVETLSDGKLRATGPYYGGTALDLGPSVCLRIGGVRVVVTSRIAQMADREMFRFVGITPETQKILVVKSSTHFRADFAPIASDILVAIAPGPMPLDPVDLPFTRLRPELRLSPNGPAFGDLRAQTARPDTGARAGVQHHQDVIQQGRHT</sequence>
<evidence type="ECO:0000259" key="3">
    <source>
        <dbReference type="Pfam" id="PF07364"/>
    </source>
</evidence>
<dbReference type="Proteomes" id="UP000244069">
    <property type="component" value="Unassembled WGS sequence"/>
</dbReference>
<comment type="caution">
    <text evidence="4">The sequence shown here is derived from an EMBL/GenBank/DDBJ whole genome shotgun (WGS) entry which is preliminary data.</text>
</comment>
<dbReference type="PIRSF" id="PIRSF012702">
    <property type="entry name" value="UCP012702"/>
    <property type="match status" value="1"/>
</dbReference>
<keyword evidence="5" id="KW-1185">Reference proteome</keyword>
<feature type="domain" description="Microcystin LR degradation protein MlrC C-terminal" evidence="2">
    <location>
        <begin position="307"/>
        <end position="484"/>
    </location>
</feature>
<evidence type="ECO:0000259" key="2">
    <source>
        <dbReference type="Pfam" id="PF07171"/>
    </source>
</evidence>
<gene>
    <name evidence="4" type="ORF">C8N44_12364</name>
</gene>
<dbReference type="RefSeq" id="WP_107977929.1">
    <property type="nucleotide sequence ID" value="NZ_BMEZ01000023.1"/>
</dbReference>
<dbReference type="AlphaFoldDB" id="A0A2T6AJL4"/>
<name>A0A2T6AJL4_9RHOB</name>
<dbReference type="OrthoDB" id="9782658at2"/>
<dbReference type="InterPro" id="IPR010799">
    <property type="entry name" value="MlrC_C"/>
</dbReference>
<organism evidence="4 5">
    <name type="scientific">Allosediminivita pacifica</name>
    <dbReference type="NCBI Taxonomy" id="1267769"/>
    <lineage>
        <taxon>Bacteria</taxon>
        <taxon>Pseudomonadati</taxon>
        <taxon>Pseudomonadota</taxon>
        <taxon>Alphaproteobacteria</taxon>
        <taxon>Rhodobacterales</taxon>
        <taxon>Paracoccaceae</taxon>
        <taxon>Allosediminivita</taxon>
    </lineage>
</organism>
<dbReference type="InterPro" id="IPR009197">
    <property type="entry name" value="MlrC"/>
</dbReference>
<reference evidence="4 5" key="1">
    <citation type="submission" date="2018-04" db="EMBL/GenBank/DDBJ databases">
        <title>Genomic Encyclopedia of Archaeal and Bacterial Type Strains, Phase II (KMG-II): from individual species to whole genera.</title>
        <authorList>
            <person name="Goeker M."/>
        </authorList>
    </citation>
    <scope>NUCLEOTIDE SEQUENCE [LARGE SCALE GENOMIC DNA]</scope>
    <source>
        <strain evidence="4 5">DSM 29329</strain>
    </source>
</reference>
<dbReference type="EMBL" id="QBKN01000023">
    <property type="protein sequence ID" value="PTX43966.1"/>
    <property type="molecule type" value="Genomic_DNA"/>
</dbReference>
<evidence type="ECO:0000256" key="1">
    <source>
        <dbReference type="SAM" id="MobiDB-lite"/>
    </source>
</evidence>
<accession>A0A2T6AJL4</accession>
<dbReference type="Pfam" id="PF07171">
    <property type="entry name" value="MlrC_C"/>
    <property type="match status" value="1"/>
</dbReference>
<feature type="domain" description="Microcystin LR degradation protein MlrC N-terminal" evidence="3">
    <location>
        <begin position="2"/>
        <end position="294"/>
    </location>
</feature>
<evidence type="ECO:0000313" key="5">
    <source>
        <dbReference type="Proteomes" id="UP000244069"/>
    </source>
</evidence>
<dbReference type="Pfam" id="PF07364">
    <property type="entry name" value="DUF1485"/>
    <property type="match status" value="1"/>
</dbReference>
<dbReference type="InterPro" id="IPR015995">
    <property type="entry name" value="MlrC_N"/>
</dbReference>
<feature type="region of interest" description="Disordered" evidence="1">
    <location>
        <begin position="508"/>
        <end position="529"/>
    </location>
</feature>
<proteinExistence type="predicted"/>
<evidence type="ECO:0000313" key="4">
    <source>
        <dbReference type="EMBL" id="PTX43966.1"/>
    </source>
</evidence>